<dbReference type="AlphaFoldDB" id="A0AAV1TD55"/>
<evidence type="ECO:0000313" key="2">
    <source>
        <dbReference type="Proteomes" id="UP001162060"/>
    </source>
</evidence>
<evidence type="ECO:0008006" key="3">
    <source>
        <dbReference type="Google" id="ProtNLM"/>
    </source>
</evidence>
<gene>
    <name evidence="1" type="ORF">PM001_LOCUS4587</name>
</gene>
<name>A0AAV1TD55_9STRA</name>
<dbReference type="EMBL" id="CAKLBY020000039">
    <property type="protein sequence ID" value="CAK7912593.1"/>
    <property type="molecule type" value="Genomic_DNA"/>
</dbReference>
<sequence>MALALRYAEESEFSSRACDITCLEAPDVTHKAFFRWSRSVRRLLEPLAHDLVNIKTLIVAMPGAPHQFVKQLTASWTAVGALVTSDQMTCSPLAGIILSEKGLDVSIAGNCLALLVGQEVTSAATSVWLNKLRTQINAEDIVCLSSQVSTIYGDESAEAEVGVKLRMLATSAVTEEMTEQTLVPSLEVPQFVTGIPAALLAHGELRQRRVRVFVSLRDVSTTEDDVMRSFLPLAATASSVLGRFERPLVYESTRKNNSAIGVLYT</sequence>
<evidence type="ECO:0000313" key="1">
    <source>
        <dbReference type="EMBL" id="CAK7912593.1"/>
    </source>
</evidence>
<dbReference type="Proteomes" id="UP001162060">
    <property type="component" value="Unassembled WGS sequence"/>
</dbReference>
<comment type="caution">
    <text evidence="1">The sequence shown here is derived from an EMBL/GenBank/DDBJ whole genome shotgun (WGS) entry which is preliminary data.</text>
</comment>
<proteinExistence type="predicted"/>
<reference evidence="1" key="1">
    <citation type="submission" date="2024-01" db="EMBL/GenBank/DDBJ databases">
        <authorList>
            <person name="Webb A."/>
        </authorList>
    </citation>
    <scope>NUCLEOTIDE SEQUENCE</scope>
    <source>
        <strain evidence="1">Pm1</strain>
    </source>
</reference>
<organism evidence="1 2">
    <name type="scientific">Peronospora matthiolae</name>
    <dbReference type="NCBI Taxonomy" id="2874970"/>
    <lineage>
        <taxon>Eukaryota</taxon>
        <taxon>Sar</taxon>
        <taxon>Stramenopiles</taxon>
        <taxon>Oomycota</taxon>
        <taxon>Peronosporomycetes</taxon>
        <taxon>Peronosporales</taxon>
        <taxon>Peronosporaceae</taxon>
        <taxon>Peronospora</taxon>
    </lineage>
</organism>
<protein>
    <recommendedName>
        <fullName evidence="3">Polyketide synthase</fullName>
    </recommendedName>
</protein>
<accession>A0AAV1TD55</accession>